<dbReference type="PROSITE" id="PS50822">
    <property type="entry name" value="PIWI"/>
    <property type="match status" value="1"/>
</dbReference>
<dbReference type="AlphaFoldDB" id="A0A8S1DVC9"/>
<dbReference type="Gene3D" id="3.40.50.2300">
    <property type="match status" value="1"/>
</dbReference>
<evidence type="ECO:0000256" key="3">
    <source>
        <dbReference type="ARBA" id="ARBA00022490"/>
    </source>
</evidence>
<dbReference type="Pfam" id="PF02170">
    <property type="entry name" value="PAZ"/>
    <property type="match status" value="1"/>
</dbReference>
<dbReference type="Proteomes" id="UP000494165">
    <property type="component" value="Unassembled WGS sequence"/>
</dbReference>
<evidence type="ECO:0000313" key="10">
    <source>
        <dbReference type="Proteomes" id="UP000494165"/>
    </source>
</evidence>
<organism evidence="9 10">
    <name type="scientific">Cloeon dipterum</name>
    <dbReference type="NCBI Taxonomy" id="197152"/>
    <lineage>
        <taxon>Eukaryota</taxon>
        <taxon>Metazoa</taxon>
        <taxon>Ecdysozoa</taxon>
        <taxon>Arthropoda</taxon>
        <taxon>Hexapoda</taxon>
        <taxon>Insecta</taxon>
        <taxon>Pterygota</taxon>
        <taxon>Palaeoptera</taxon>
        <taxon>Ephemeroptera</taxon>
        <taxon>Pisciforma</taxon>
        <taxon>Baetidae</taxon>
        <taxon>Cloeon</taxon>
    </lineage>
</organism>
<proteinExistence type="inferred from homology"/>
<dbReference type="Pfam" id="PF02171">
    <property type="entry name" value="Piwi"/>
    <property type="match status" value="1"/>
</dbReference>
<dbReference type="PROSITE" id="PS50821">
    <property type="entry name" value="PAZ"/>
    <property type="match status" value="1"/>
</dbReference>
<keyword evidence="10" id="KW-1185">Reference proteome</keyword>
<keyword evidence="4" id="KW-0694">RNA-binding</keyword>
<dbReference type="CDD" id="cd02845">
    <property type="entry name" value="PAZ_piwi_like"/>
    <property type="match status" value="1"/>
</dbReference>
<keyword evidence="5" id="KW-0943">RNA-mediated gene silencing</keyword>
<dbReference type="Gene3D" id="3.30.420.10">
    <property type="entry name" value="Ribonuclease H-like superfamily/Ribonuclease H"/>
    <property type="match status" value="1"/>
</dbReference>
<dbReference type="InterPro" id="IPR003165">
    <property type="entry name" value="Piwi"/>
</dbReference>
<comment type="subcellular location">
    <subcellularLocation>
        <location evidence="1">Cytoplasm</location>
    </subcellularLocation>
</comment>
<dbReference type="SUPFAM" id="SSF101690">
    <property type="entry name" value="PAZ domain"/>
    <property type="match status" value="1"/>
</dbReference>
<dbReference type="SMART" id="SM00950">
    <property type="entry name" value="Piwi"/>
    <property type="match status" value="1"/>
</dbReference>
<dbReference type="EMBL" id="CADEPI010000350">
    <property type="protein sequence ID" value="CAB3384435.1"/>
    <property type="molecule type" value="Genomic_DNA"/>
</dbReference>
<gene>
    <name evidence="9" type="ORF">CLODIP_2_CD09026</name>
</gene>
<comment type="caution">
    <text evidence="9">The sequence shown here is derived from an EMBL/GenBank/DDBJ whole genome shotgun (WGS) entry which is preliminary data.</text>
</comment>
<feature type="domain" description="PAZ" evidence="7">
    <location>
        <begin position="98"/>
        <end position="209"/>
    </location>
</feature>
<keyword evidence="2" id="KW-0217">Developmental protein</keyword>
<dbReference type="InterPro" id="IPR003100">
    <property type="entry name" value="PAZ_dom"/>
</dbReference>
<dbReference type="InterPro" id="IPR012337">
    <property type="entry name" value="RNaseH-like_sf"/>
</dbReference>
<keyword evidence="3" id="KW-0963">Cytoplasm</keyword>
<name>A0A8S1DVC9_9INSE</name>
<evidence type="ECO:0000313" key="9">
    <source>
        <dbReference type="EMBL" id="CAB3384435.1"/>
    </source>
</evidence>
<dbReference type="GO" id="GO:0003723">
    <property type="term" value="F:RNA binding"/>
    <property type="evidence" value="ECO:0007669"/>
    <property type="project" value="UniProtKB-KW"/>
</dbReference>
<evidence type="ECO:0008006" key="11">
    <source>
        <dbReference type="Google" id="ProtNLM"/>
    </source>
</evidence>
<dbReference type="GO" id="GO:0005737">
    <property type="term" value="C:cytoplasm"/>
    <property type="evidence" value="ECO:0007669"/>
    <property type="project" value="UniProtKB-SubCell"/>
</dbReference>
<evidence type="ECO:0000256" key="2">
    <source>
        <dbReference type="ARBA" id="ARBA00022473"/>
    </source>
</evidence>
<dbReference type="GO" id="GO:0034587">
    <property type="term" value="P:piRNA processing"/>
    <property type="evidence" value="ECO:0007669"/>
    <property type="project" value="UniProtKB-ARBA"/>
</dbReference>
<evidence type="ECO:0000259" key="7">
    <source>
        <dbReference type="PROSITE" id="PS50821"/>
    </source>
</evidence>
<comment type="similarity">
    <text evidence="6">Belongs to the argonaute family. Piwi subfamily.</text>
</comment>
<evidence type="ECO:0000256" key="5">
    <source>
        <dbReference type="ARBA" id="ARBA00023158"/>
    </source>
</evidence>
<accession>A0A8S1DVC9</accession>
<dbReference type="SUPFAM" id="SSF53098">
    <property type="entry name" value="Ribonuclease H-like"/>
    <property type="match status" value="1"/>
</dbReference>
<evidence type="ECO:0000256" key="1">
    <source>
        <dbReference type="ARBA" id="ARBA00004496"/>
    </source>
</evidence>
<dbReference type="SMART" id="SM00949">
    <property type="entry name" value="PAZ"/>
    <property type="match status" value="1"/>
</dbReference>
<reference evidence="9 10" key="1">
    <citation type="submission" date="2020-04" db="EMBL/GenBank/DDBJ databases">
        <authorList>
            <person name="Alioto T."/>
            <person name="Alioto T."/>
            <person name="Gomez Garrido J."/>
        </authorList>
    </citation>
    <scope>NUCLEOTIDE SEQUENCE [LARGE SCALE GENOMIC DNA]</scope>
</reference>
<dbReference type="Gene3D" id="2.170.260.10">
    <property type="entry name" value="paz domain"/>
    <property type="match status" value="1"/>
</dbReference>
<dbReference type="InterPro" id="IPR036397">
    <property type="entry name" value="RNaseH_sf"/>
</dbReference>
<protein>
    <recommendedName>
        <fullName evidence="11">Piwi domain-containing protein</fullName>
    </recommendedName>
</protein>
<sequence>MEAKGKEGTTFKITVNYVKQLHFGDHEYNLVLNIIWKKLLRMLNLKMIGRKFFDANAKINIPEFNMQLWPGYNTTVRQHEDGLLLSVSLIHKVMRTQTALDVIKDMYRLHRDQFQVKVKEALLGTVVVTMFNDRTYHIDDITFEETPKSSFPFNGNNITFIDYYKLKYQIIIKNHDQPLLVSKNKARLIRTGQGDQPIFLVPELCCMTGYTDEMRKNFQLMNRVANHTRSSPNEKINQLFKFAERLLEKPEIVKEMNEWNMKITPKLLRFHGRVLPSENIIQGQNGSLKYPVGSNADWTNQVKAKAALSSGTFDSWLAIYPQFMKREVCSFLNDLIRVGSGMGLRIGHPRTKELQSDNLSEYINEIQSLLSHMTLDIIVCFVGDVRVDRYNAIKKYCCANRSVMSQIVTRRSITRGNNLSIATKIVLQINCKVGGAPWTVANPTLLQGIMVIGFDVSKDSLNRNIAFGALVATMNDSFSSYHSQPIEIIKGHDLSSKICSALQKTLEAYEKKNGTLPTKVVFYRDGEDEFQDVCIAEKLKVNFLSPISIYYVSPNFRFKIVCYLISRI</sequence>
<dbReference type="FunFam" id="2.170.260.10:FF:000003">
    <property type="entry name" value="Piwi-like RNA-mediated gene silencing 2"/>
    <property type="match status" value="1"/>
</dbReference>
<feature type="domain" description="Piwi" evidence="8">
    <location>
        <begin position="377"/>
        <end position="526"/>
    </location>
</feature>
<evidence type="ECO:0000256" key="6">
    <source>
        <dbReference type="ARBA" id="ARBA00038291"/>
    </source>
</evidence>
<evidence type="ECO:0000259" key="8">
    <source>
        <dbReference type="PROSITE" id="PS50822"/>
    </source>
</evidence>
<dbReference type="InterPro" id="IPR036085">
    <property type="entry name" value="PAZ_dom_sf"/>
</dbReference>
<evidence type="ECO:0000256" key="4">
    <source>
        <dbReference type="ARBA" id="ARBA00022884"/>
    </source>
</evidence>
<dbReference type="PANTHER" id="PTHR22891">
    <property type="entry name" value="EUKARYOTIC TRANSLATION INITIATION FACTOR 2C"/>
    <property type="match status" value="1"/>
</dbReference>